<protein>
    <submittedName>
        <fullName evidence="2">Uncharacterized protein</fullName>
    </submittedName>
</protein>
<name>A0A8H3VWB2_9PEZI</name>
<feature type="region of interest" description="Disordered" evidence="1">
    <location>
        <begin position="1"/>
        <end position="89"/>
    </location>
</feature>
<feature type="compositionally biased region" description="Basic and acidic residues" evidence="1">
    <location>
        <begin position="111"/>
        <end position="124"/>
    </location>
</feature>
<dbReference type="Proteomes" id="UP000434172">
    <property type="component" value="Unassembled WGS sequence"/>
</dbReference>
<accession>A0A8H3VWB2</accession>
<sequence>MTEQNPQPQGPNRDSAPSEPEKKVPASDLTSKGETRSCSSLSVQDGQDANAEGSFQLSFDPRTFEPPEGSSSNDASQGPKASVPENSESMGNLVSHTLFFQMAPTSYPRIISEKDCDLRNKPPDNKTSPDNQPPGNKQPDGSTKGRCRRFTA</sequence>
<keyword evidence="3" id="KW-1185">Reference proteome</keyword>
<evidence type="ECO:0000256" key="1">
    <source>
        <dbReference type="SAM" id="MobiDB-lite"/>
    </source>
</evidence>
<feature type="region of interest" description="Disordered" evidence="1">
    <location>
        <begin position="110"/>
        <end position="152"/>
    </location>
</feature>
<feature type="compositionally biased region" description="Polar residues" evidence="1">
    <location>
        <begin position="36"/>
        <end position="57"/>
    </location>
</feature>
<dbReference type="EMBL" id="WOWK01000267">
    <property type="protein sequence ID" value="KAF0314922.1"/>
    <property type="molecule type" value="Genomic_DNA"/>
</dbReference>
<dbReference type="OrthoDB" id="4810641at2759"/>
<proteinExistence type="predicted"/>
<gene>
    <name evidence="2" type="ORF">GQ607_017850</name>
</gene>
<organism evidence="2 3">
    <name type="scientific">Colletotrichum asianum</name>
    <dbReference type="NCBI Taxonomy" id="702518"/>
    <lineage>
        <taxon>Eukaryota</taxon>
        <taxon>Fungi</taxon>
        <taxon>Dikarya</taxon>
        <taxon>Ascomycota</taxon>
        <taxon>Pezizomycotina</taxon>
        <taxon>Sordariomycetes</taxon>
        <taxon>Hypocreomycetidae</taxon>
        <taxon>Glomerellales</taxon>
        <taxon>Glomerellaceae</taxon>
        <taxon>Colletotrichum</taxon>
        <taxon>Colletotrichum gloeosporioides species complex</taxon>
    </lineage>
</organism>
<evidence type="ECO:0000313" key="2">
    <source>
        <dbReference type="EMBL" id="KAF0314922.1"/>
    </source>
</evidence>
<evidence type="ECO:0000313" key="3">
    <source>
        <dbReference type="Proteomes" id="UP000434172"/>
    </source>
</evidence>
<feature type="compositionally biased region" description="Polar residues" evidence="1">
    <location>
        <begin position="1"/>
        <end position="12"/>
    </location>
</feature>
<dbReference type="AlphaFoldDB" id="A0A8H3VWB2"/>
<reference evidence="2 3" key="1">
    <citation type="submission" date="2019-12" db="EMBL/GenBank/DDBJ databases">
        <title>A genome sequence resource for the geographically widespread anthracnose pathogen Colletotrichum asianum.</title>
        <authorList>
            <person name="Meng Y."/>
        </authorList>
    </citation>
    <scope>NUCLEOTIDE SEQUENCE [LARGE SCALE GENOMIC DNA]</scope>
    <source>
        <strain evidence="2 3">ICMP 18580</strain>
    </source>
</reference>
<feature type="compositionally biased region" description="Polar residues" evidence="1">
    <location>
        <begin position="125"/>
        <end position="141"/>
    </location>
</feature>
<feature type="compositionally biased region" description="Basic and acidic residues" evidence="1">
    <location>
        <begin position="19"/>
        <end position="35"/>
    </location>
</feature>
<comment type="caution">
    <text evidence="2">The sequence shown here is derived from an EMBL/GenBank/DDBJ whole genome shotgun (WGS) entry which is preliminary data.</text>
</comment>